<dbReference type="Pfam" id="PF03929">
    <property type="entry name" value="PepSY_TM"/>
    <property type="match status" value="1"/>
</dbReference>
<feature type="region of interest" description="Disordered" evidence="1">
    <location>
        <begin position="270"/>
        <end position="292"/>
    </location>
</feature>
<feature type="region of interest" description="Disordered" evidence="1">
    <location>
        <begin position="1"/>
        <end position="23"/>
    </location>
</feature>
<evidence type="ECO:0000313" key="4">
    <source>
        <dbReference type="Proteomes" id="UP001347146"/>
    </source>
</evidence>
<feature type="transmembrane region" description="Helical" evidence="2">
    <location>
        <begin position="35"/>
        <end position="58"/>
    </location>
</feature>
<evidence type="ECO:0000256" key="1">
    <source>
        <dbReference type="SAM" id="MobiDB-lite"/>
    </source>
</evidence>
<feature type="transmembrane region" description="Helical" evidence="2">
    <location>
        <begin position="221"/>
        <end position="245"/>
    </location>
</feature>
<sequence>MSLTQEPSVPSAPPESPPPSRSAGAGRLLLRRLHFYAGILVAPFLVIAAVSGALYAIAPTLENVVYDRYLHTDSTGAPQPLAEQVAAAVDARGDLELSAVRPSTEPGDTTRVLFTDPTLGESERLAVFVDPVTAQPVGELVSYGSSGALPLRTWISQLHRHLHLGEPGRIYSELAASWLWVIALGGLLLWIARYRKGRANGNDRVRLATVDRRVRGRNRTLSWHGAIGVWIVVGLVFLSATGLTWSRFAGENVSDLRTALSWTTPAVETDLTGGSAEAGGDHGGHAGHDVAAQPDTETAPAVDTVPQLDSVLGLARSAGVDDKVEITVPADAQTAYKVTETREPWQFSPNSVAIDADGDTVVDTSWFADWPLAAQLTNWGIALHMGLLFGLWSQIALFVLAAALVMLIVRGYQMWWQRRPRNGSRPVGRAPGRGGLRDLGVPAAVGVLVVAAVIGWFVPLLGISLAAFLAVDVAIGLGRRMRAG</sequence>
<feature type="transmembrane region" description="Helical" evidence="2">
    <location>
        <begin position="170"/>
        <end position="192"/>
    </location>
</feature>
<reference evidence="3 4" key="1">
    <citation type="submission" date="2024-01" db="EMBL/GenBank/DDBJ databases">
        <title>Draft genome sequence of Gordonia sp. LSe1-13.</title>
        <authorList>
            <person name="Suphannarot A."/>
            <person name="Mingma R."/>
        </authorList>
    </citation>
    <scope>NUCLEOTIDE SEQUENCE [LARGE SCALE GENOMIC DNA]</scope>
    <source>
        <strain evidence="3 4">LSe1-13</strain>
    </source>
</reference>
<dbReference type="InterPro" id="IPR005625">
    <property type="entry name" value="PepSY-ass_TM"/>
</dbReference>
<feature type="compositionally biased region" description="Pro residues" evidence="1">
    <location>
        <begin position="10"/>
        <end position="20"/>
    </location>
</feature>
<dbReference type="RefSeq" id="WP_330430605.1">
    <property type="nucleotide sequence ID" value="NZ_JAZDUF010000001.1"/>
</dbReference>
<comment type="caution">
    <text evidence="3">The sequence shown here is derived from an EMBL/GenBank/DDBJ whole genome shotgun (WGS) entry which is preliminary data.</text>
</comment>
<organism evidence="3 4">
    <name type="scientific">Gordonia sesuvii</name>
    <dbReference type="NCBI Taxonomy" id="3116777"/>
    <lineage>
        <taxon>Bacteria</taxon>
        <taxon>Bacillati</taxon>
        <taxon>Actinomycetota</taxon>
        <taxon>Actinomycetes</taxon>
        <taxon>Mycobacteriales</taxon>
        <taxon>Gordoniaceae</taxon>
        <taxon>Gordonia</taxon>
    </lineage>
</organism>
<feature type="compositionally biased region" description="Basic and acidic residues" evidence="1">
    <location>
        <begin position="279"/>
        <end position="288"/>
    </location>
</feature>
<evidence type="ECO:0000313" key="3">
    <source>
        <dbReference type="EMBL" id="MEE3848942.1"/>
    </source>
</evidence>
<gene>
    <name evidence="3" type="ORF">VZC37_01255</name>
</gene>
<keyword evidence="2" id="KW-0812">Transmembrane</keyword>
<evidence type="ECO:0000256" key="2">
    <source>
        <dbReference type="SAM" id="Phobius"/>
    </source>
</evidence>
<keyword evidence="2" id="KW-0472">Membrane</keyword>
<keyword evidence="2" id="KW-1133">Transmembrane helix</keyword>
<dbReference type="Proteomes" id="UP001347146">
    <property type="component" value="Unassembled WGS sequence"/>
</dbReference>
<dbReference type="PANTHER" id="PTHR34219:SF1">
    <property type="entry name" value="PEPSY DOMAIN-CONTAINING PROTEIN"/>
    <property type="match status" value="1"/>
</dbReference>
<name>A0ABU7M750_9ACTN</name>
<dbReference type="EMBL" id="JAZDUF010000001">
    <property type="protein sequence ID" value="MEE3848942.1"/>
    <property type="molecule type" value="Genomic_DNA"/>
</dbReference>
<protein>
    <submittedName>
        <fullName evidence="3">PepSY domain-containing protein</fullName>
    </submittedName>
</protein>
<feature type="transmembrane region" description="Helical" evidence="2">
    <location>
        <begin position="381"/>
        <end position="409"/>
    </location>
</feature>
<proteinExistence type="predicted"/>
<keyword evidence="4" id="KW-1185">Reference proteome</keyword>
<accession>A0ABU7M750</accession>
<dbReference type="PANTHER" id="PTHR34219">
    <property type="entry name" value="IRON-REGULATED INNER MEMBRANE PROTEIN-RELATED"/>
    <property type="match status" value="1"/>
</dbReference>